<feature type="domain" description="DDE-1" evidence="3">
    <location>
        <begin position="223"/>
        <end position="346"/>
    </location>
</feature>
<feature type="compositionally biased region" description="Polar residues" evidence="2">
    <location>
        <begin position="467"/>
        <end position="480"/>
    </location>
</feature>
<evidence type="ECO:0000313" key="6">
    <source>
        <dbReference type="Proteomes" id="UP001162156"/>
    </source>
</evidence>
<protein>
    <recommendedName>
        <fullName evidence="7">Zinc finger PHD-type domain-containing protein</fullName>
    </recommendedName>
</protein>
<comment type="caution">
    <text evidence="5">The sequence shown here is derived from an EMBL/GenBank/DDBJ whole genome shotgun (WGS) entry which is preliminary data.</text>
</comment>
<dbReference type="InterPro" id="IPR011011">
    <property type="entry name" value="Znf_FYVE_PHD"/>
</dbReference>
<dbReference type="EMBL" id="JANEYF010001271">
    <property type="protein sequence ID" value="KAJ8965208.1"/>
    <property type="molecule type" value="Genomic_DNA"/>
</dbReference>
<feature type="compositionally biased region" description="Basic residues" evidence="2">
    <location>
        <begin position="491"/>
        <end position="500"/>
    </location>
</feature>
<dbReference type="Proteomes" id="UP001162156">
    <property type="component" value="Unassembled WGS sequence"/>
</dbReference>
<dbReference type="Gene3D" id="3.30.40.10">
    <property type="entry name" value="Zinc/RING finger domain, C3HC4 (zinc finger)"/>
    <property type="match status" value="1"/>
</dbReference>
<evidence type="ECO:0000256" key="2">
    <source>
        <dbReference type="SAM" id="MobiDB-lite"/>
    </source>
</evidence>
<dbReference type="Pfam" id="PF03184">
    <property type="entry name" value="DDE_1"/>
    <property type="match status" value="1"/>
</dbReference>
<dbReference type="AlphaFoldDB" id="A0AAV8ZKA6"/>
<evidence type="ECO:0000259" key="3">
    <source>
        <dbReference type="Pfam" id="PF03184"/>
    </source>
</evidence>
<evidence type="ECO:0000313" key="5">
    <source>
        <dbReference type="EMBL" id="KAJ8965208.1"/>
    </source>
</evidence>
<proteinExistence type="predicted"/>
<dbReference type="GO" id="GO:0005634">
    <property type="term" value="C:nucleus"/>
    <property type="evidence" value="ECO:0007669"/>
    <property type="project" value="UniProtKB-SubCell"/>
</dbReference>
<dbReference type="InterPro" id="IPR036397">
    <property type="entry name" value="RNaseH_sf"/>
</dbReference>
<sequence>MPRNYVRKTNRQSWDKENMKKAISEVVNNRSSVNAAAKKYDIPEPTLRRYLKKGDRTRELEEHEFPVNAGRYKKTFSTEQIEELKQYIVDIDRRAFGLTKSQFGRLCFDFAESKGITHKFNKEKRAAGRDFIEAFMKESKLTLRKPEATSVARLMAFNKISVGKFFDVLKDLRIAHSFQAANIYNADETGFSTVPTRTPKVISPIGNRRVIKLKSAERGTTVTSVCTISAAGNFVPPFFIFPRKRMNPSFMVGAPPGSEGVAHESGWMTAEKFINYLHHFAKFAHPRKDNPVLMIMDNHASHVTLEAIQYCRDNLIFLLGLPAHTSHKLQPLDVAFYSPLKNAYNSCCDAFMVNNPGCTISIRELASIAGKAYLQVANARTAIKAFEATGIEPFNQAIFNEEDFAPAQTTDMPIETVESDAFPTSAEPQVIRSTDISSELVENVTVSTSADSQAITSTDTPSELVVTVSTSAEPQPTSSGLPPLPTARTNTSRRPRKKLPSMHLTSTPVKEALVERKMEKDEKEEKRKQRLMNKDKKKTKTQKMKKVVQQKKKKTVRQVFSSSDDSDSIEVQYVNTDDDIDPENEEEQDCIICGEQGKNELWYQCVNCKLWAHAACSGWDENEAKHCPWKCDFCM</sequence>
<evidence type="ECO:0000256" key="1">
    <source>
        <dbReference type="ARBA" id="ARBA00004123"/>
    </source>
</evidence>
<accession>A0AAV8ZKA6</accession>
<feature type="region of interest" description="Disordered" evidence="2">
    <location>
        <begin position="467"/>
        <end position="561"/>
    </location>
</feature>
<gene>
    <name evidence="5" type="ORF">NQ314_004276</name>
</gene>
<dbReference type="Gene3D" id="3.30.420.10">
    <property type="entry name" value="Ribonuclease H-like superfamily/Ribonuclease H"/>
    <property type="match status" value="1"/>
</dbReference>
<dbReference type="PANTHER" id="PTHR19303">
    <property type="entry name" value="TRANSPOSON"/>
    <property type="match status" value="1"/>
</dbReference>
<dbReference type="SUPFAM" id="SSF57903">
    <property type="entry name" value="FYVE/PHD zinc finger"/>
    <property type="match status" value="1"/>
</dbReference>
<evidence type="ECO:0008006" key="7">
    <source>
        <dbReference type="Google" id="ProtNLM"/>
    </source>
</evidence>
<dbReference type="InterPro" id="IPR009057">
    <property type="entry name" value="Homeodomain-like_sf"/>
</dbReference>
<dbReference type="GO" id="GO:0003677">
    <property type="term" value="F:DNA binding"/>
    <property type="evidence" value="ECO:0007669"/>
    <property type="project" value="InterPro"/>
</dbReference>
<reference evidence="5" key="1">
    <citation type="journal article" date="2023" name="Insect Mol. Biol.">
        <title>Genome sequencing provides insights into the evolution of gene families encoding plant cell wall-degrading enzymes in longhorned beetles.</title>
        <authorList>
            <person name="Shin N.R."/>
            <person name="Okamura Y."/>
            <person name="Kirsch R."/>
            <person name="Pauchet Y."/>
        </authorList>
    </citation>
    <scope>NUCLEOTIDE SEQUENCE</scope>
    <source>
        <strain evidence="5">RBIC_L_NR</strain>
    </source>
</reference>
<comment type="subcellular location">
    <subcellularLocation>
        <location evidence="1">Nucleus</location>
    </subcellularLocation>
</comment>
<dbReference type="InterPro" id="IPR013083">
    <property type="entry name" value="Znf_RING/FYVE/PHD"/>
</dbReference>
<feature type="domain" description="HTH psq-type" evidence="4">
    <location>
        <begin position="16"/>
        <end position="53"/>
    </location>
</feature>
<dbReference type="PANTHER" id="PTHR19303:SF74">
    <property type="entry name" value="POGO TRANSPOSABLE ELEMENT WITH KRAB DOMAIN"/>
    <property type="match status" value="1"/>
</dbReference>
<dbReference type="Gene3D" id="1.10.10.60">
    <property type="entry name" value="Homeodomain-like"/>
    <property type="match status" value="1"/>
</dbReference>
<dbReference type="InterPro" id="IPR004875">
    <property type="entry name" value="DDE_SF_endonuclease_dom"/>
</dbReference>
<organism evidence="5 6">
    <name type="scientific">Rhamnusium bicolor</name>
    <dbReference type="NCBI Taxonomy" id="1586634"/>
    <lineage>
        <taxon>Eukaryota</taxon>
        <taxon>Metazoa</taxon>
        <taxon>Ecdysozoa</taxon>
        <taxon>Arthropoda</taxon>
        <taxon>Hexapoda</taxon>
        <taxon>Insecta</taxon>
        <taxon>Pterygota</taxon>
        <taxon>Neoptera</taxon>
        <taxon>Endopterygota</taxon>
        <taxon>Coleoptera</taxon>
        <taxon>Polyphaga</taxon>
        <taxon>Cucujiformia</taxon>
        <taxon>Chrysomeloidea</taxon>
        <taxon>Cerambycidae</taxon>
        <taxon>Lepturinae</taxon>
        <taxon>Rhagiini</taxon>
        <taxon>Rhamnusium</taxon>
    </lineage>
</organism>
<evidence type="ECO:0000259" key="4">
    <source>
        <dbReference type="Pfam" id="PF05225"/>
    </source>
</evidence>
<dbReference type="InterPro" id="IPR007889">
    <property type="entry name" value="HTH_Psq"/>
</dbReference>
<feature type="compositionally biased region" description="Basic and acidic residues" evidence="2">
    <location>
        <begin position="512"/>
        <end position="527"/>
    </location>
</feature>
<name>A0AAV8ZKA6_9CUCU</name>
<dbReference type="CDD" id="cd15517">
    <property type="entry name" value="PHD_TCF19_like"/>
    <property type="match status" value="1"/>
</dbReference>
<dbReference type="Pfam" id="PF05225">
    <property type="entry name" value="HTH_psq"/>
    <property type="match status" value="1"/>
</dbReference>
<dbReference type="InterPro" id="IPR050863">
    <property type="entry name" value="CenT-Element_Derived"/>
</dbReference>
<feature type="compositionally biased region" description="Basic residues" evidence="2">
    <location>
        <begin position="528"/>
        <end position="556"/>
    </location>
</feature>
<keyword evidence="6" id="KW-1185">Reference proteome</keyword>
<dbReference type="SUPFAM" id="SSF46689">
    <property type="entry name" value="Homeodomain-like"/>
    <property type="match status" value="1"/>
</dbReference>